<comment type="caution">
    <text evidence="5">The sequence shown here is derived from an EMBL/GenBank/DDBJ whole genome shotgun (WGS) entry which is preliminary data.</text>
</comment>
<evidence type="ECO:0000259" key="4">
    <source>
        <dbReference type="PROSITE" id="PS50987"/>
    </source>
</evidence>
<dbReference type="EMBL" id="JACHVA010000022">
    <property type="protein sequence ID" value="MBC2600521.1"/>
    <property type="molecule type" value="Genomic_DNA"/>
</dbReference>
<dbReference type="SMART" id="SM00418">
    <property type="entry name" value="HTH_ARSR"/>
    <property type="match status" value="1"/>
</dbReference>
<dbReference type="GO" id="GO:0003700">
    <property type="term" value="F:DNA-binding transcription factor activity"/>
    <property type="evidence" value="ECO:0007669"/>
    <property type="project" value="InterPro"/>
</dbReference>
<dbReference type="InterPro" id="IPR011991">
    <property type="entry name" value="ArsR-like_HTH"/>
</dbReference>
<dbReference type="PROSITE" id="PS50987">
    <property type="entry name" value="HTH_ARSR_2"/>
    <property type="match status" value="1"/>
</dbReference>
<keyword evidence="3" id="KW-0804">Transcription</keyword>
<accession>A0A7X1AV11</accession>
<dbReference type="InterPro" id="IPR051081">
    <property type="entry name" value="HTH_MetalResp_TranReg"/>
</dbReference>
<dbReference type="PANTHER" id="PTHR33154:SF12">
    <property type="entry name" value="TRANSCRIPTIONAL REGULATORY PROTEIN"/>
    <property type="match status" value="1"/>
</dbReference>
<dbReference type="PANTHER" id="PTHR33154">
    <property type="entry name" value="TRANSCRIPTIONAL REGULATOR, ARSR FAMILY"/>
    <property type="match status" value="1"/>
</dbReference>
<dbReference type="Gene3D" id="1.10.10.10">
    <property type="entry name" value="Winged helix-like DNA-binding domain superfamily/Winged helix DNA-binding domain"/>
    <property type="match status" value="1"/>
</dbReference>
<evidence type="ECO:0000313" key="6">
    <source>
        <dbReference type="Proteomes" id="UP000525652"/>
    </source>
</evidence>
<dbReference type="SUPFAM" id="SSF46785">
    <property type="entry name" value="Winged helix' DNA-binding domain"/>
    <property type="match status" value="1"/>
</dbReference>
<organism evidence="5 6">
    <name type="scientific">Puniceicoccus vermicola</name>
    <dbReference type="NCBI Taxonomy" id="388746"/>
    <lineage>
        <taxon>Bacteria</taxon>
        <taxon>Pseudomonadati</taxon>
        <taxon>Verrucomicrobiota</taxon>
        <taxon>Opitutia</taxon>
        <taxon>Puniceicoccales</taxon>
        <taxon>Puniceicoccaceae</taxon>
        <taxon>Puniceicoccus</taxon>
    </lineage>
</organism>
<keyword evidence="1" id="KW-0805">Transcription regulation</keyword>
<evidence type="ECO:0000256" key="2">
    <source>
        <dbReference type="ARBA" id="ARBA00023125"/>
    </source>
</evidence>
<dbReference type="InterPro" id="IPR001845">
    <property type="entry name" value="HTH_ArsR_DNA-bd_dom"/>
</dbReference>
<protein>
    <submittedName>
        <fullName evidence="5">Helix-turn-helix transcriptional regulator</fullName>
    </submittedName>
</protein>
<sequence>MVSIGSMAAKEYTHPELSQVTLNAALQALSDPARVTILRAVIESEKGEISCNEIPLQLSKGTVSHHFEALRDAGLIRTRVEGTKCLSSLRREEFEERFPGLLRLVESEVV</sequence>
<dbReference type="RefSeq" id="WP_185691264.1">
    <property type="nucleotide sequence ID" value="NZ_JACHVA010000022.1"/>
</dbReference>
<evidence type="ECO:0000256" key="1">
    <source>
        <dbReference type="ARBA" id="ARBA00023015"/>
    </source>
</evidence>
<reference evidence="5 6" key="1">
    <citation type="submission" date="2020-07" db="EMBL/GenBank/DDBJ databases">
        <authorList>
            <person name="Feng X."/>
        </authorList>
    </citation>
    <scope>NUCLEOTIDE SEQUENCE [LARGE SCALE GENOMIC DNA]</scope>
    <source>
        <strain evidence="5 6">JCM14086</strain>
    </source>
</reference>
<name>A0A7X1AV11_9BACT</name>
<evidence type="ECO:0000313" key="5">
    <source>
        <dbReference type="EMBL" id="MBC2600521.1"/>
    </source>
</evidence>
<feature type="domain" description="HTH arsR-type" evidence="4">
    <location>
        <begin position="14"/>
        <end position="109"/>
    </location>
</feature>
<dbReference type="CDD" id="cd00090">
    <property type="entry name" value="HTH_ARSR"/>
    <property type="match status" value="1"/>
</dbReference>
<keyword evidence="2" id="KW-0238">DNA-binding</keyword>
<dbReference type="AlphaFoldDB" id="A0A7X1AV11"/>
<dbReference type="GO" id="GO:0003677">
    <property type="term" value="F:DNA binding"/>
    <property type="evidence" value="ECO:0007669"/>
    <property type="project" value="UniProtKB-KW"/>
</dbReference>
<dbReference type="Proteomes" id="UP000525652">
    <property type="component" value="Unassembled WGS sequence"/>
</dbReference>
<gene>
    <name evidence="5" type="ORF">H5P30_01865</name>
</gene>
<dbReference type="PRINTS" id="PR00778">
    <property type="entry name" value="HTHARSR"/>
</dbReference>
<proteinExistence type="predicted"/>
<dbReference type="Pfam" id="PF12840">
    <property type="entry name" value="HTH_20"/>
    <property type="match status" value="1"/>
</dbReference>
<evidence type="ECO:0000256" key="3">
    <source>
        <dbReference type="ARBA" id="ARBA00023163"/>
    </source>
</evidence>
<dbReference type="InterPro" id="IPR036390">
    <property type="entry name" value="WH_DNA-bd_sf"/>
</dbReference>
<dbReference type="InterPro" id="IPR036388">
    <property type="entry name" value="WH-like_DNA-bd_sf"/>
</dbReference>
<keyword evidence="6" id="KW-1185">Reference proteome</keyword>